<evidence type="ECO:0000313" key="2">
    <source>
        <dbReference type="Proteomes" id="UP000466578"/>
    </source>
</evidence>
<dbReference type="RefSeq" id="WP_201409032.1">
    <property type="nucleotide sequence ID" value="NZ_BNTK01000128.1"/>
</dbReference>
<proteinExistence type="predicted"/>
<sequence>MTDNDVPALLTVDDVAHYRGVTKSAASAFCRGLKVAGWYSHPGRAPIALYTAVDADVTCGNGHLKRKRSRGVCPSCRYEAKYLKETPAA</sequence>
<gene>
    <name evidence="1" type="ORF">MPRI_23030</name>
</gene>
<keyword evidence="2" id="KW-1185">Reference proteome</keyword>
<evidence type="ECO:0000313" key="1">
    <source>
        <dbReference type="EMBL" id="BBY70116.1"/>
    </source>
</evidence>
<name>A0ABN6AQ09_9MYCO</name>
<reference evidence="1 2" key="1">
    <citation type="journal article" date="2019" name="Emerg. Microbes Infect.">
        <title>Comprehensive subspecies identification of 175 nontuberculous mycobacteria species based on 7547 genomic profiles.</title>
        <authorList>
            <person name="Matsumoto Y."/>
            <person name="Kinjo T."/>
            <person name="Motooka D."/>
            <person name="Nabeya D."/>
            <person name="Jung N."/>
            <person name="Uechi K."/>
            <person name="Horii T."/>
            <person name="Iida T."/>
            <person name="Fujita J."/>
            <person name="Nakamura S."/>
        </authorList>
    </citation>
    <scope>NUCLEOTIDE SEQUENCE [LARGE SCALE GENOMIC DNA]</scope>
    <source>
        <strain evidence="1 2">JCM 30622</strain>
    </source>
</reference>
<protein>
    <submittedName>
        <fullName evidence="1">Uncharacterized protein</fullName>
    </submittedName>
</protein>
<dbReference type="Proteomes" id="UP000466578">
    <property type="component" value="Chromosome"/>
</dbReference>
<organism evidence="1 2">
    <name type="scientific">Mycobacterium paraintracellulare</name>
    <dbReference type="NCBI Taxonomy" id="1138383"/>
    <lineage>
        <taxon>Bacteria</taxon>
        <taxon>Bacillati</taxon>
        <taxon>Actinomycetota</taxon>
        <taxon>Actinomycetes</taxon>
        <taxon>Mycobacteriales</taxon>
        <taxon>Mycobacteriaceae</taxon>
        <taxon>Mycobacterium</taxon>
        <taxon>Mycobacterium avium complex (MAC)</taxon>
    </lineage>
</organism>
<accession>A0ABN6AQ09</accession>
<dbReference type="EMBL" id="AP022597">
    <property type="protein sequence ID" value="BBY70116.1"/>
    <property type="molecule type" value="Genomic_DNA"/>
</dbReference>